<dbReference type="GO" id="GO:0003700">
    <property type="term" value="F:DNA-binding transcription factor activity"/>
    <property type="evidence" value="ECO:0007669"/>
    <property type="project" value="InterPro"/>
</dbReference>
<dbReference type="PANTHER" id="PTHR30537">
    <property type="entry name" value="HTH-TYPE TRANSCRIPTIONAL REGULATOR"/>
    <property type="match status" value="1"/>
</dbReference>
<dbReference type="CDD" id="cd08473">
    <property type="entry name" value="PBP2_CrgA_like_4"/>
    <property type="match status" value="1"/>
</dbReference>
<feature type="domain" description="HTH lysR-type" evidence="5">
    <location>
        <begin position="1"/>
        <end position="59"/>
    </location>
</feature>
<organism evidence="6 7">
    <name type="scientific">Acinetobacter oleivorans</name>
    <dbReference type="NCBI Taxonomy" id="1148157"/>
    <lineage>
        <taxon>Bacteria</taxon>
        <taxon>Pseudomonadati</taxon>
        <taxon>Pseudomonadota</taxon>
        <taxon>Gammaproteobacteria</taxon>
        <taxon>Moraxellales</taxon>
        <taxon>Moraxellaceae</taxon>
        <taxon>Acinetobacter</taxon>
    </lineage>
</organism>
<evidence type="ECO:0000256" key="3">
    <source>
        <dbReference type="ARBA" id="ARBA00023125"/>
    </source>
</evidence>
<keyword evidence="3" id="KW-0238">DNA-binding</keyword>
<dbReference type="EMBL" id="JHQK01000003">
    <property type="protein sequence ID" value="KHN68076.1"/>
    <property type="molecule type" value="Genomic_DNA"/>
</dbReference>
<dbReference type="Pfam" id="PF03466">
    <property type="entry name" value="LysR_substrate"/>
    <property type="match status" value="1"/>
</dbReference>
<dbReference type="PANTHER" id="PTHR30537:SF31">
    <property type="entry name" value="TRANSCRIPTIONAL REGULATOR, LYSR FAMILY"/>
    <property type="match status" value="1"/>
</dbReference>
<sequence length="306" mass="34983">MKDLNDLFFFVKIIDCGGFSAASHELMVTKSLLSRRMAELENRLGVKLLNRTTRQVSITEVGKIYYQHCKAMLIEAEAAEEAIEYLTSEPRGLIKLSCPTNLLHINVSEMLNEFLALYPKIKLHVEATNRRVDLIDERFDLAIRIRPLPLPDSDSIVRELALARQFVVASPNLTSRYFSISRPEQLADWPILMMESFAPEYVWHLDSQDKQKVTVKCHPRFTTTDLTALKNATLQGLGVAKLPELVVYEDLTKGTLVNVLPEWQFPPEMIHLVYTSRRGLLPSVKLLIDFLVEKFNQHKQAASVLY</sequence>
<dbReference type="FunFam" id="1.10.10.10:FF:000001">
    <property type="entry name" value="LysR family transcriptional regulator"/>
    <property type="match status" value="1"/>
</dbReference>
<gene>
    <name evidence="6" type="ORF">DH17_10250</name>
</gene>
<dbReference type="PROSITE" id="PS50931">
    <property type="entry name" value="HTH_LYSR"/>
    <property type="match status" value="1"/>
</dbReference>
<dbReference type="SUPFAM" id="SSF46785">
    <property type="entry name" value="Winged helix' DNA-binding domain"/>
    <property type="match status" value="1"/>
</dbReference>
<dbReference type="Gene3D" id="3.40.190.290">
    <property type="match status" value="1"/>
</dbReference>
<name>A0A0B2UAL4_9GAMM</name>
<evidence type="ECO:0000259" key="5">
    <source>
        <dbReference type="PROSITE" id="PS50931"/>
    </source>
</evidence>
<comment type="caution">
    <text evidence="6">The sequence shown here is derived from an EMBL/GenBank/DDBJ whole genome shotgun (WGS) entry which is preliminary data.</text>
</comment>
<dbReference type="GO" id="GO:0043565">
    <property type="term" value="F:sequence-specific DNA binding"/>
    <property type="evidence" value="ECO:0007669"/>
    <property type="project" value="TreeGrafter"/>
</dbReference>
<dbReference type="InterPro" id="IPR000847">
    <property type="entry name" value="LysR_HTH_N"/>
</dbReference>
<dbReference type="Pfam" id="PF00126">
    <property type="entry name" value="HTH_1"/>
    <property type="match status" value="1"/>
</dbReference>
<evidence type="ECO:0000256" key="4">
    <source>
        <dbReference type="ARBA" id="ARBA00023163"/>
    </source>
</evidence>
<dbReference type="Gene3D" id="1.10.10.10">
    <property type="entry name" value="Winged helix-like DNA-binding domain superfamily/Winged helix DNA-binding domain"/>
    <property type="match status" value="1"/>
</dbReference>
<keyword evidence="2" id="KW-0805">Transcription regulation</keyword>
<accession>A0A0B2UAL4</accession>
<dbReference type="InterPro" id="IPR005119">
    <property type="entry name" value="LysR_subst-bd"/>
</dbReference>
<dbReference type="InterPro" id="IPR058163">
    <property type="entry name" value="LysR-type_TF_proteobact-type"/>
</dbReference>
<dbReference type="AlphaFoldDB" id="A0A0B2UAL4"/>
<proteinExistence type="inferred from homology"/>
<dbReference type="GO" id="GO:0006351">
    <property type="term" value="P:DNA-templated transcription"/>
    <property type="evidence" value="ECO:0007669"/>
    <property type="project" value="TreeGrafter"/>
</dbReference>
<protein>
    <submittedName>
        <fullName evidence="6">LysR family transcriptional regulator</fullName>
    </submittedName>
</protein>
<evidence type="ECO:0000256" key="1">
    <source>
        <dbReference type="ARBA" id="ARBA00009437"/>
    </source>
</evidence>
<keyword evidence="4" id="KW-0804">Transcription</keyword>
<evidence type="ECO:0000313" key="7">
    <source>
        <dbReference type="Proteomes" id="UP000031012"/>
    </source>
</evidence>
<evidence type="ECO:0000256" key="2">
    <source>
        <dbReference type="ARBA" id="ARBA00023015"/>
    </source>
</evidence>
<dbReference type="SUPFAM" id="SSF53850">
    <property type="entry name" value="Periplasmic binding protein-like II"/>
    <property type="match status" value="1"/>
</dbReference>
<evidence type="ECO:0000313" key="6">
    <source>
        <dbReference type="EMBL" id="KHN68076.1"/>
    </source>
</evidence>
<comment type="similarity">
    <text evidence="1">Belongs to the LysR transcriptional regulatory family.</text>
</comment>
<dbReference type="InterPro" id="IPR036390">
    <property type="entry name" value="WH_DNA-bd_sf"/>
</dbReference>
<dbReference type="Proteomes" id="UP000031012">
    <property type="component" value="Unassembled WGS sequence"/>
</dbReference>
<reference evidence="6 7" key="1">
    <citation type="submission" date="2014-03" db="EMBL/GenBank/DDBJ databases">
        <title>Genome sequence of the diesel-degrader and plant-growth promoter Acinetobacter oleivorans PF-1 isolated from the roots of poplar tree.</title>
        <authorList>
            <person name="Gkorezis P."/>
            <person name="van Hamme J."/>
            <person name="Rineau F."/>
            <person name="Vangronsveld J."/>
            <person name="Francetti A."/>
        </authorList>
    </citation>
    <scope>NUCLEOTIDE SEQUENCE [LARGE SCALE GENOMIC DNA]</scope>
    <source>
        <strain evidence="6 7">PF1</strain>
    </source>
</reference>
<dbReference type="InterPro" id="IPR036388">
    <property type="entry name" value="WH-like_DNA-bd_sf"/>
</dbReference>